<comment type="similarity">
    <text evidence="2">Belongs to the chromate ion transporter (CHR) (TC 2.A.51) family.</text>
</comment>
<evidence type="ECO:0000256" key="4">
    <source>
        <dbReference type="ARBA" id="ARBA00022692"/>
    </source>
</evidence>
<dbReference type="EMBL" id="JADIMI010000063">
    <property type="protein sequence ID" value="MBO8452502.1"/>
    <property type="molecule type" value="Genomic_DNA"/>
</dbReference>
<evidence type="ECO:0000256" key="1">
    <source>
        <dbReference type="ARBA" id="ARBA00004651"/>
    </source>
</evidence>
<evidence type="ECO:0000256" key="5">
    <source>
        <dbReference type="ARBA" id="ARBA00022989"/>
    </source>
</evidence>
<keyword evidence="4 7" id="KW-0812">Transmembrane</keyword>
<feature type="transmembrane region" description="Helical" evidence="7">
    <location>
        <begin position="167"/>
        <end position="184"/>
    </location>
</feature>
<organism evidence="8 9">
    <name type="scientific">Candidatus Cryptobacteroides intestinavium</name>
    <dbReference type="NCBI Taxonomy" id="2840766"/>
    <lineage>
        <taxon>Bacteria</taxon>
        <taxon>Pseudomonadati</taxon>
        <taxon>Bacteroidota</taxon>
        <taxon>Bacteroidia</taxon>
        <taxon>Bacteroidales</taxon>
        <taxon>Candidatus Cryptobacteroides</taxon>
    </lineage>
</organism>
<keyword evidence="3" id="KW-1003">Cell membrane</keyword>
<evidence type="ECO:0000256" key="2">
    <source>
        <dbReference type="ARBA" id="ARBA00005262"/>
    </source>
</evidence>
<evidence type="ECO:0000313" key="8">
    <source>
        <dbReference type="EMBL" id="MBO8452502.1"/>
    </source>
</evidence>
<keyword evidence="5 7" id="KW-1133">Transmembrane helix</keyword>
<evidence type="ECO:0000313" key="9">
    <source>
        <dbReference type="Proteomes" id="UP000823661"/>
    </source>
</evidence>
<feature type="transmembrane region" description="Helical" evidence="7">
    <location>
        <begin position="85"/>
        <end position="109"/>
    </location>
</feature>
<evidence type="ECO:0000256" key="7">
    <source>
        <dbReference type="SAM" id="Phobius"/>
    </source>
</evidence>
<feature type="transmembrane region" description="Helical" evidence="7">
    <location>
        <begin position="57"/>
        <end position="78"/>
    </location>
</feature>
<accession>A0A9D9ER29</accession>
<feature type="transmembrane region" description="Helical" evidence="7">
    <location>
        <begin position="121"/>
        <end position="138"/>
    </location>
</feature>
<evidence type="ECO:0000256" key="3">
    <source>
        <dbReference type="ARBA" id="ARBA00022475"/>
    </source>
</evidence>
<reference evidence="8" key="1">
    <citation type="submission" date="2020-10" db="EMBL/GenBank/DDBJ databases">
        <authorList>
            <person name="Gilroy R."/>
        </authorList>
    </citation>
    <scope>NUCLEOTIDE SEQUENCE</scope>
    <source>
        <strain evidence="8">B1-20833</strain>
    </source>
</reference>
<feature type="transmembrane region" description="Helical" evidence="7">
    <location>
        <begin position="145"/>
        <end position="161"/>
    </location>
</feature>
<evidence type="ECO:0000256" key="6">
    <source>
        <dbReference type="ARBA" id="ARBA00023136"/>
    </source>
</evidence>
<comment type="caution">
    <text evidence="8">The sequence shown here is derived from an EMBL/GenBank/DDBJ whole genome shotgun (WGS) entry which is preliminary data.</text>
</comment>
<keyword evidence="6 7" id="KW-0472">Membrane</keyword>
<dbReference type="Proteomes" id="UP000823661">
    <property type="component" value="Unassembled WGS sequence"/>
</dbReference>
<dbReference type="AlphaFoldDB" id="A0A9D9ER29"/>
<feature type="transmembrane region" description="Helical" evidence="7">
    <location>
        <begin position="12"/>
        <end position="37"/>
    </location>
</feature>
<dbReference type="Pfam" id="PF02417">
    <property type="entry name" value="Chromate_transp"/>
    <property type="match status" value="1"/>
</dbReference>
<name>A0A9D9ER29_9BACT</name>
<dbReference type="InterPro" id="IPR003370">
    <property type="entry name" value="Chromate_transpt"/>
</dbReference>
<dbReference type="InterPro" id="IPR052518">
    <property type="entry name" value="CHR_Transporter"/>
</dbReference>
<protein>
    <submittedName>
        <fullName evidence="8">Chromate transporter</fullName>
    </submittedName>
</protein>
<reference evidence="8" key="2">
    <citation type="journal article" date="2021" name="PeerJ">
        <title>Extensive microbial diversity within the chicken gut microbiome revealed by metagenomics and culture.</title>
        <authorList>
            <person name="Gilroy R."/>
            <person name="Ravi A."/>
            <person name="Getino M."/>
            <person name="Pursley I."/>
            <person name="Horton D.L."/>
            <person name="Alikhan N.F."/>
            <person name="Baker D."/>
            <person name="Gharbi K."/>
            <person name="Hall N."/>
            <person name="Watson M."/>
            <person name="Adriaenssens E.M."/>
            <person name="Foster-Nyarko E."/>
            <person name="Jarju S."/>
            <person name="Secka A."/>
            <person name="Antonio M."/>
            <person name="Oren A."/>
            <person name="Chaudhuri R.R."/>
            <person name="La Ragione R."/>
            <person name="Hildebrand F."/>
            <person name="Pallen M.J."/>
        </authorList>
    </citation>
    <scope>NUCLEOTIDE SEQUENCE</scope>
    <source>
        <strain evidence="8">B1-20833</strain>
    </source>
</reference>
<dbReference type="GO" id="GO:0015109">
    <property type="term" value="F:chromate transmembrane transporter activity"/>
    <property type="evidence" value="ECO:0007669"/>
    <property type="project" value="InterPro"/>
</dbReference>
<gene>
    <name evidence="8" type="ORF">IAC06_06430</name>
</gene>
<dbReference type="PANTHER" id="PTHR43663">
    <property type="entry name" value="CHROMATE TRANSPORT PROTEIN-RELATED"/>
    <property type="match status" value="1"/>
</dbReference>
<dbReference type="PANTHER" id="PTHR43663:SF2">
    <property type="entry name" value="CHROMATE TRANSPORT PROTEIN-RELATED"/>
    <property type="match status" value="1"/>
</dbReference>
<comment type="subcellular location">
    <subcellularLocation>
        <location evidence="1">Cell membrane</location>
        <topology evidence="1">Multi-pass membrane protein</topology>
    </subcellularLocation>
</comment>
<proteinExistence type="inferred from homology"/>
<dbReference type="GO" id="GO:0005886">
    <property type="term" value="C:plasma membrane"/>
    <property type="evidence" value="ECO:0007669"/>
    <property type="project" value="UniProtKB-SubCell"/>
</dbReference>
<sequence length="205" mass="22891">MVDGNAKEKATFLKIFLIFAKIGAFTIGGGYAMIPLIQNEMVRRGWLEEKEFPDLIALSQTAPGILAVNISIFVGYKLRGTKGSIVATLGSILPSFLIILIIAIAFTGYQDNPVVVRIFKGIRPVVVALIAAPMVKMAMTNNRKWWHWLIMLSALAMTAFLGISPIYIMLCVIVLAAAVTIYNDKRYKRKMLIRTIKEKKKEEKK</sequence>